<dbReference type="RefSeq" id="WP_188025335.1">
    <property type="nucleotide sequence ID" value="NZ_JACHGR010000001.1"/>
</dbReference>
<dbReference type="EMBL" id="JACHGR010000001">
    <property type="protein sequence ID" value="MBB6054542.1"/>
    <property type="molecule type" value="Genomic_DNA"/>
</dbReference>
<feature type="domain" description="Ribbon-helix-helix protein RHH" evidence="1">
    <location>
        <begin position="1"/>
        <end position="47"/>
    </location>
</feature>
<evidence type="ECO:0000313" key="2">
    <source>
        <dbReference type="EMBL" id="MBB6054542.1"/>
    </source>
</evidence>
<dbReference type="InterPro" id="IPR013321">
    <property type="entry name" value="Arc_rbn_hlx_hlx"/>
</dbReference>
<proteinExistence type="predicted"/>
<dbReference type="Gene3D" id="1.10.1220.10">
    <property type="entry name" value="Met repressor-like"/>
    <property type="match status" value="1"/>
</dbReference>
<protein>
    <recommendedName>
        <fullName evidence="1">Ribbon-helix-helix protein RHH domain-containing protein</fullName>
    </recommendedName>
</protein>
<evidence type="ECO:0000313" key="3">
    <source>
        <dbReference type="Proteomes" id="UP000585721"/>
    </source>
</evidence>
<gene>
    <name evidence="2" type="ORF">HNR75_000407</name>
</gene>
<keyword evidence="3" id="KW-1185">Reference proteome</keyword>
<dbReference type="InterPro" id="IPR010985">
    <property type="entry name" value="Ribbon_hlx_hlx"/>
</dbReference>
<comment type="caution">
    <text evidence="2">The sequence shown here is derived from an EMBL/GenBank/DDBJ whole genome shotgun (WGS) entry which is preliminary data.</text>
</comment>
<dbReference type="AlphaFoldDB" id="A0A841GJ57"/>
<organism evidence="2 3">
    <name type="scientific">Tolumonas osonensis</name>
    <dbReference type="NCBI Taxonomy" id="675874"/>
    <lineage>
        <taxon>Bacteria</taxon>
        <taxon>Pseudomonadati</taxon>
        <taxon>Pseudomonadota</taxon>
        <taxon>Gammaproteobacteria</taxon>
        <taxon>Aeromonadales</taxon>
        <taxon>Aeromonadaceae</taxon>
        <taxon>Tolumonas</taxon>
    </lineage>
</organism>
<dbReference type="Pfam" id="PF19839">
    <property type="entry name" value="RHH_9"/>
    <property type="match status" value="1"/>
</dbReference>
<dbReference type="SUPFAM" id="SSF47598">
    <property type="entry name" value="Ribbon-helix-helix"/>
    <property type="match status" value="1"/>
</dbReference>
<evidence type="ECO:0000259" key="1">
    <source>
        <dbReference type="Pfam" id="PF19839"/>
    </source>
</evidence>
<reference evidence="2 3" key="1">
    <citation type="submission" date="2020-08" db="EMBL/GenBank/DDBJ databases">
        <title>Genomic Encyclopedia of Type Strains, Phase IV (KMG-IV): sequencing the most valuable type-strain genomes for metagenomic binning, comparative biology and taxonomic classification.</title>
        <authorList>
            <person name="Goeker M."/>
        </authorList>
    </citation>
    <scope>NUCLEOTIDE SEQUENCE [LARGE SCALE GENOMIC DNA]</scope>
    <source>
        <strain evidence="2 3">DSM 22975</strain>
    </source>
</reference>
<dbReference type="GO" id="GO:0006355">
    <property type="term" value="P:regulation of DNA-templated transcription"/>
    <property type="evidence" value="ECO:0007669"/>
    <property type="project" value="InterPro"/>
</dbReference>
<dbReference type="Proteomes" id="UP000585721">
    <property type="component" value="Unassembled WGS sequence"/>
</dbReference>
<name>A0A841GJ57_9GAMM</name>
<sequence>MEKKTARLTLLIDPVKKKAFEDLCTAQDLTPSQVVRQMIRDYLDEHGVSYATKSKLGVKVKTDETAS</sequence>
<dbReference type="InterPro" id="IPR045559">
    <property type="entry name" value="RHH_9"/>
</dbReference>
<accession>A0A841GJ57</accession>